<proteinExistence type="predicted"/>
<feature type="compositionally biased region" description="Polar residues" evidence="1">
    <location>
        <begin position="70"/>
        <end position="81"/>
    </location>
</feature>
<dbReference type="HOGENOM" id="CLU_266491_0_0_1"/>
<reference evidence="2 4" key="3">
    <citation type="journal article" date="2015" name="BMC Genomics">
        <title>Sex and parasites: genomic and transcriptomic analysis of Microbotryum lychnidis-dioicae, the biotrophic and plant-castrating anther smut fungus.</title>
        <authorList>
            <person name="Perlin M.H."/>
            <person name="Amselem J."/>
            <person name="Fontanillas E."/>
            <person name="Toh S.S."/>
            <person name="Chen Z."/>
            <person name="Goldberg J."/>
            <person name="Duplessis S."/>
            <person name="Henrissat B."/>
            <person name="Young S."/>
            <person name="Zeng Q."/>
            <person name="Aguileta G."/>
            <person name="Petit E."/>
            <person name="Badouin H."/>
            <person name="Andrews J."/>
            <person name="Razeeq D."/>
            <person name="Gabaldon T."/>
            <person name="Quesneville H."/>
            <person name="Giraud T."/>
            <person name="Hood M.E."/>
            <person name="Schultz D.J."/>
            <person name="Cuomo C.A."/>
        </authorList>
    </citation>
    <scope>NUCLEOTIDE SEQUENCE [LARGE SCALE GENOMIC DNA]</scope>
    <source>
        <strain evidence="4">p1A1 Lamole</strain>
        <strain evidence="2">P1A1 Lamole</strain>
    </source>
</reference>
<feature type="compositionally biased region" description="Polar residues" evidence="1">
    <location>
        <begin position="530"/>
        <end position="547"/>
    </location>
</feature>
<feature type="compositionally biased region" description="Low complexity" evidence="1">
    <location>
        <begin position="518"/>
        <end position="529"/>
    </location>
</feature>
<dbReference type="InParanoid" id="U5H349"/>
<feature type="compositionally biased region" description="Polar residues" evidence="1">
    <location>
        <begin position="281"/>
        <end position="301"/>
    </location>
</feature>
<feature type="compositionally biased region" description="Polar residues" evidence="1">
    <location>
        <begin position="202"/>
        <end position="217"/>
    </location>
</feature>
<dbReference type="EMBL" id="AEIJ01000169">
    <property type="status" value="NOT_ANNOTATED_CDS"/>
    <property type="molecule type" value="Genomic_DNA"/>
</dbReference>
<feature type="compositionally biased region" description="Low complexity" evidence="1">
    <location>
        <begin position="137"/>
        <end position="155"/>
    </location>
</feature>
<protein>
    <recommendedName>
        <fullName evidence="5">PWWP domain-containing protein</fullName>
    </recommendedName>
</protein>
<feature type="compositionally biased region" description="Low complexity" evidence="1">
    <location>
        <begin position="451"/>
        <end position="460"/>
    </location>
</feature>
<feature type="compositionally biased region" description="Basic residues" evidence="1">
    <location>
        <begin position="381"/>
        <end position="391"/>
    </location>
</feature>
<gene>
    <name evidence="2" type="ORF">MVLG_01775</name>
</gene>
<feature type="region of interest" description="Disordered" evidence="1">
    <location>
        <begin position="1"/>
        <end position="35"/>
    </location>
</feature>
<evidence type="ECO:0000313" key="3">
    <source>
        <dbReference type="EnsemblFungi" id="MVLG_01775T0"/>
    </source>
</evidence>
<feature type="compositionally biased region" description="Low complexity" evidence="1">
    <location>
        <begin position="96"/>
        <end position="112"/>
    </location>
</feature>
<feature type="compositionally biased region" description="Polar residues" evidence="1">
    <location>
        <begin position="583"/>
        <end position="592"/>
    </location>
</feature>
<accession>U5H349</accession>
<feature type="region of interest" description="Disordered" evidence="1">
    <location>
        <begin position="64"/>
        <end position="156"/>
    </location>
</feature>
<feature type="region of interest" description="Disordered" evidence="1">
    <location>
        <begin position="917"/>
        <end position="986"/>
    </location>
</feature>
<feature type="compositionally biased region" description="Low complexity" evidence="1">
    <location>
        <begin position="764"/>
        <end position="781"/>
    </location>
</feature>
<dbReference type="STRING" id="683840.U5H349"/>
<feature type="compositionally biased region" description="Polar residues" evidence="1">
    <location>
        <begin position="440"/>
        <end position="449"/>
    </location>
</feature>
<reference evidence="4" key="1">
    <citation type="submission" date="2010-11" db="EMBL/GenBank/DDBJ databases">
        <title>The genome sequence of Microbotryum violaceum strain p1A1 Lamole.</title>
        <authorList>
            <person name="Cuomo C."/>
            <person name="Perlin M."/>
            <person name="Young S.K."/>
            <person name="Zeng Q."/>
            <person name="Gargeya S."/>
            <person name="Alvarado L."/>
            <person name="Berlin A."/>
            <person name="Chapman S.B."/>
            <person name="Chen Z."/>
            <person name="Freedman E."/>
            <person name="Gellesch M."/>
            <person name="Goldberg J."/>
            <person name="Griggs A."/>
            <person name="Gujja S."/>
            <person name="Heilman E."/>
            <person name="Heiman D."/>
            <person name="Howarth C."/>
            <person name="Mehta T."/>
            <person name="Neiman D."/>
            <person name="Pearson M."/>
            <person name="Roberts A."/>
            <person name="Saif S."/>
            <person name="Shea T."/>
            <person name="Shenoy N."/>
            <person name="Sisk P."/>
            <person name="Stolte C."/>
            <person name="Sykes S."/>
            <person name="White J."/>
            <person name="Yandava C."/>
            <person name="Haas B."/>
            <person name="Nusbaum C."/>
            <person name="Birren B."/>
        </authorList>
    </citation>
    <scope>NUCLEOTIDE SEQUENCE [LARGE SCALE GENOMIC DNA]</scope>
    <source>
        <strain evidence="4">p1A1 Lamole</strain>
    </source>
</reference>
<feature type="region of interest" description="Disordered" evidence="1">
    <location>
        <begin position="186"/>
        <end position="219"/>
    </location>
</feature>
<reference evidence="3" key="4">
    <citation type="submission" date="2015-06" db="UniProtKB">
        <authorList>
            <consortium name="EnsemblFungi"/>
        </authorList>
    </citation>
    <scope>IDENTIFICATION</scope>
</reference>
<sequence length="1243" mass="134063">MDTPARPEDTDGGASPVAADVVPQDKPASADVESTTAVENLHYEHDCDRDHDPFVDPEHEDVSVLDNCWGDSSTPQPTSSYIPAGSFDDVAPPVPTLDASTSTAQTTTTTTTDELDPPSSHTSLTNGDDPDSDPVESSDLPASASPAPSASLAPLITPEEAAAQVVASREQEQFEAAPVAALEVQIRGDGDDDDEIQIEDSAPSSLVSHPSITTPRPSRTMVAPFGFELELHHGTVGSSPDPLGMTPVASSEIASRQPSRHRSQSYISRLGRADSEPLDWSSASAQATPTAELSPVTTWPHSFTLEVENRPMKRPTPPCHPSTSQEERFCRGNSILAEVPSSSHGDDSESDDELGLVPPPRQASSLASRKGKGVANPKPKLSAKGKGKAVVKARAGTASQSAQTSVRRKSSFSIEVPFHPSPSLATPRSRDAPHADISVTAPSSTQGTEVSLEAASFPSAPASPLPPANNLSADIGSPPVTPSSDLTVLPSSRLGTPEPPVSSEVAPMEVDEVDQLRAPSPSAMESEAALQSQNEAAGTIVSPSSSMPALVSAPAPTAPKTTTPPPSPPKKRVPRALIERKASMQSLATGSTSKKRLEDSDSSDEDMRPPPTSSTTFSKTKRVPRPKLSQSQTGSVKGRESSRVDIPAKRRAPPLAQRKPVQRASSSDGDEEGKENGQHDDESSDLSDLSEYAESPRKQPVNKKRRSDAKPPGTTTIAGQKHGSITSGRAGTQSKIATTSGTQQKSKKERSAEDEDESIKDADSPATTQSPMPSQSQPASTNPLGYVLAQIAPRETEDQRRSNWNVLRLDNLVWTLVEADNGARFWWPADMTSPSKKPPLLLTLLQDDEQTILQLKPTGTITIDDPQPTNILTWRTEGKIRFDKTSFCEPSTIEDAKTPSVTAFESVLMKAWELEQRRAEDEAADEDQDESEEATAKAKSPPGAKASKKGRQSVSSSPRKGTPKRKKNGKKAASKDLDDENGSSDDELLRAEDESVGIDFPAIALGFADRAWWGCQVLDYTPAPSQGRQGHRAKGKFSVEFIDGKFKNLTRKQIILPIQEEFLTVKLGQSVLNVSKNYEQELRQNVDGFKDQMQAIIDEEFPQAKHWNEEYHAGGNRRIRLAKDALLGELTPEHIEAVVDQIKRWAAGENNVRRKGSDRYEALNETDRSRYNADVLLPLVVQLLTIDELDSRDEGKKVLMEEDGVAEPTEAQIEDKAFQLARNHLEKGSIMKTIEAIRSMGRR</sequence>
<dbReference type="AlphaFoldDB" id="U5H349"/>
<feature type="compositionally biased region" description="Polar residues" evidence="1">
    <location>
        <begin position="248"/>
        <end position="257"/>
    </location>
</feature>
<keyword evidence="4" id="KW-1185">Reference proteome</keyword>
<evidence type="ECO:0000256" key="1">
    <source>
        <dbReference type="SAM" id="MobiDB-lite"/>
    </source>
</evidence>
<reference evidence="2" key="2">
    <citation type="submission" date="2010-11" db="EMBL/GenBank/DDBJ databases">
        <authorList>
            <consortium name="The Broad Institute Genome Sequencing Platform"/>
            <person name="Earl A."/>
            <person name="Ward D."/>
            <person name="Feldgarden M."/>
            <person name="Gevers D."/>
            <person name="Butler R."/>
            <person name="Young S.K."/>
            <person name="Zeng Q."/>
            <person name="Gargeya S."/>
            <person name="Fitzgerald M."/>
            <person name="Haas B."/>
            <person name="Abouelleil A."/>
            <person name="Alvarado L."/>
            <person name="Arachchi H.M."/>
            <person name="Berlin A."/>
            <person name="Brown A."/>
            <person name="Chapman S.B."/>
            <person name="Chen Z."/>
            <person name="Dunbar C."/>
            <person name="Freedman E."/>
            <person name="Gearin G."/>
            <person name="Gellesch M."/>
            <person name="Goldberg J."/>
            <person name="Griggs A."/>
            <person name="Gujja S."/>
            <person name="Heilman E."/>
            <person name="Heiman D."/>
            <person name="Howarth C."/>
            <person name="Larson L."/>
            <person name="Lui A."/>
            <person name="MacDonald P.J.P."/>
            <person name="Mehta T."/>
            <person name="Montmayeur A."/>
            <person name="Murphy C."/>
            <person name="Neiman D."/>
            <person name="Pearson M."/>
            <person name="Priest M."/>
            <person name="Roberts A."/>
            <person name="Saif S."/>
            <person name="Shea T."/>
            <person name="Shenoy N."/>
            <person name="Sisk P."/>
            <person name="Stolte C."/>
            <person name="Sykes S."/>
            <person name="White J."/>
            <person name="Yandava C."/>
            <person name="Wortman J."/>
            <person name="Nusbaum C."/>
            <person name="Birren B."/>
        </authorList>
    </citation>
    <scope>NUCLEOTIDE SEQUENCE</scope>
    <source>
        <strain evidence="2">P1A1 Lamole</strain>
    </source>
</reference>
<dbReference type="EnsemblFungi" id="MVLG_01775T0">
    <property type="protein sequence ID" value="MVLG_01775T0"/>
    <property type="gene ID" value="MVLG_01775"/>
</dbReference>
<feature type="compositionally biased region" description="Basic residues" evidence="1">
    <location>
        <begin position="961"/>
        <end position="972"/>
    </location>
</feature>
<feature type="compositionally biased region" description="Acidic residues" evidence="1">
    <location>
        <begin position="977"/>
        <end position="986"/>
    </location>
</feature>
<feature type="compositionally biased region" description="Polar residues" evidence="1">
    <location>
        <begin position="482"/>
        <end position="494"/>
    </location>
</feature>
<evidence type="ECO:0000313" key="2">
    <source>
        <dbReference type="EMBL" id="KDE08075.1"/>
    </source>
</evidence>
<name>U5H349_USTV1</name>
<feature type="region of interest" description="Disordered" evidence="1">
    <location>
        <begin position="236"/>
        <end position="782"/>
    </location>
</feature>
<evidence type="ECO:0008006" key="5">
    <source>
        <dbReference type="Google" id="ProtNLM"/>
    </source>
</evidence>
<dbReference type="OrthoDB" id="2530288at2759"/>
<feature type="compositionally biased region" description="Basic and acidic residues" evidence="1">
    <location>
        <begin position="637"/>
        <end position="648"/>
    </location>
</feature>
<feature type="compositionally biased region" description="Acidic residues" evidence="1">
    <location>
        <begin position="922"/>
        <end position="933"/>
    </location>
</feature>
<dbReference type="OMA" id="ILAYEHE"/>
<evidence type="ECO:0000313" key="4">
    <source>
        <dbReference type="Proteomes" id="UP000017200"/>
    </source>
</evidence>
<feature type="compositionally biased region" description="Low complexity" evidence="1">
    <location>
        <begin position="551"/>
        <end position="561"/>
    </location>
</feature>
<organism evidence="2">
    <name type="scientific">Microbotryum lychnidis-dioicae (strain p1A1 Lamole / MvSl-1064)</name>
    <name type="common">Anther smut fungus</name>
    <dbReference type="NCBI Taxonomy" id="683840"/>
    <lineage>
        <taxon>Eukaryota</taxon>
        <taxon>Fungi</taxon>
        <taxon>Dikarya</taxon>
        <taxon>Basidiomycota</taxon>
        <taxon>Pucciniomycotina</taxon>
        <taxon>Microbotryomycetes</taxon>
        <taxon>Microbotryales</taxon>
        <taxon>Microbotryaceae</taxon>
        <taxon>Microbotryum</taxon>
    </lineage>
</organism>
<feature type="compositionally biased region" description="Polar residues" evidence="1">
    <location>
        <begin position="713"/>
        <end position="744"/>
    </location>
</feature>
<dbReference type="Proteomes" id="UP000017200">
    <property type="component" value="Unassembled WGS sequence"/>
</dbReference>
<dbReference type="EMBL" id="GL541653">
    <property type="protein sequence ID" value="KDE08075.1"/>
    <property type="molecule type" value="Genomic_DNA"/>
</dbReference>